<keyword evidence="1" id="KW-0472">Membrane</keyword>
<keyword evidence="1" id="KW-0812">Transmembrane</keyword>
<dbReference type="Proteomes" id="UP000602745">
    <property type="component" value="Unassembled WGS sequence"/>
</dbReference>
<comment type="caution">
    <text evidence="2">The sequence shown here is derived from an EMBL/GenBank/DDBJ whole genome shotgun (WGS) entry which is preliminary data.</text>
</comment>
<name>A0A8J2VLU2_9RHOB</name>
<evidence type="ECO:0008006" key="4">
    <source>
        <dbReference type="Google" id="ProtNLM"/>
    </source>
</evidence>
<dbReference type="EMBL" id="BMCP01000001">
    <property type="protein sequence ID" value="GGE31568.1"/>
    <property type="molecule type" value="Genomic_DNA"/>
</dbReference>
<gene>
    <name evidence="2" type="ORF">GCM10007276_05940</name>
</gene>
<evidence type="ECO:0000256" key="1">
    <source>
        <dbReference type="SAM" id="Phobius"/>
    </source>
</evidence>
<reference evidence="2" key="1">
    <citation type="journal article" date="2014" name="Int. J. Syst. Evol. Microbiol.">
        <title>Complete genome sequence of Corynebacterium casei LMG S-19264T (=DSM 44701T), isolated from a smear-ripened cheese.</title>
        <authorList>
            <consortium name="US DOE Joint Genome Institute (JGI-PGF)"/>
            <person name="Walter F."/>
            <person name="Albersmeier A."/>
            <person name="Kalinowski J."/>
            <person name="Ruckert C."/>
        </authorList>
    </citation>
    <scope>NUCLEOTIDE SEQUENCE</scope>
    <source>
        <strain evidence="2">CCM 7684</strain>
    </source>
</reference>
<feature type="transmembrane region" description="Helical" evidence="1">
    <location>
        <begin position="57"/>
        <end position="74"/>
    </location>
</feature>
<proteinExistence type="predicted"/>
<accession>A0A8J2VLU2</accession>
<reference evidence="2" key="2">
    <citation type="submission" date="2020-09" db="EMBL/GenBank/DDBJ databases">
        <authorList>
            <person name="Sun Q."/>
            <person name="Sedlacek I."/>
        </authorList>
    </citation>
    <scope>NUCLEOTIDE SEQUENCE</scope>
    <source>
        <strain evidence="2">CCM 7684</strain>
    </source>
</reference>
<organism evidence="2 3">
    <name type="scientific">Agaricicola taiwanensis</name>
    <dbReference type="NCBI Taxonomy" id="591372"/>
    <lineage>
        <taxon>Bacteria</taxon>
        <taxon>Pseudomonadati</taxon>
        <taxon>Pseudomonadota</taxon>
        <taxon>Alphaproteobacteria</taxon>
        <taxon>Rhodobacterales</taxon>
        <taxon>Paracoccaceae</taxon>
        <taxon>Agaricicola</taxon>
    </lineage>
</organism>
<sequence>MTIGKLHQGAQILIAAIIAIAALSAASSVFAPVAFALFIITLVWPLQRGLQTALPRLLALAISIVIMVVAFAAFG</sequence>
<keyword evidence="1" id="KW-1133">Transmembrane helix</keyword>
<keyword evidence="3" id="KW-1185">Reference proteome</keyword>
<protein>
    <recommendedName>
        <fullName evidence="4">AI-2E family transporter</fullName>
    </recommendedName>
</protein>
<dbReference type="AlphaFoldDB" id="A0A8J2VLU2"/>
<evidence type="ECO:0000313" key="3">
    <source>
        <dbReference type="Proteomes" id="UP000602745"/>
    </source>
</evidence>
<feature type="transmembrane region" description="Helical" evidence="1">
    <location>
        <begin position="12"/>
        <end position="45"/>
    </location>
</feature>
<evidence type="ECO:0000313" key="2">
    <source>
        <dbReference type="EMBL" id="GGE31568.1"/>
    </source>
</evidence>
<dbReference type="RefSeq" id="WP_229729150.1">
    <property type="nucleotide sequence ID" value="NZ_BMCP01000001.1"/>
</dbReference>